<dbReference type="InterPro" id="IPR008613">
    <property type="entry name" value="Excalibur_Ca-bd_domain"/>
</dbReference>
<organism evidence="3 4">
    <name type="scientific">Bacillus bruguierae</name>
    <dbReference type="NCBI Taxonomy" id="3127667"/>
    <lineage>
        <taxon>Bacteria</taxon>
        <taxon>Bacillati</taxon>
        <taxon>Bacillota</taxon>
        <taxon>Bacilli</taxon>
        <taxon>Bacillales</taxon>
        <taxon>Bacillaceae</taxon>
        <taxon>Bacillus</taxon>
    </lineage>
</organism>
<protein>
    <submittedName>
        <fullName evidence="3">Excalibur calcium-binding domain-containing protein</fullName>
    </submittedName>
</protein>
<feature type="region of interest" description="Disordered" evidence="1">
    <location>
        <begin position="1"/>
        <end position="28"/>
    </location>
</feature>
<feature type="domain" description="Excalibur calcium-binding" evidence="2">
    <location>
        <begin position="3"/>
        <end position="27"/>
    </location>
</feature>
<gene>
    <name evidence="3" type="ORF">WAZ07_12560</name>
</gene>
<evidence type="ECO:0000259" key="2">
    <source>
        <dbReference type="Pfam" id="PF05901"/>
    </source>
</evidence>
<sequence length="28" mass="3080">MEKPPLHVGEPDDSRKLDKDGDGIACEK</sequence>
<name>A0ABU8FHG7_9BACI</name>
<keyword evidence="4" id="KW-1185">Reference proteome</keyword>
<dbReference type="EMBL" id="JBAWSX010000006">
    <property type="protein sequence ID" value="MEI4802136.1"/>
    <property type="molecule type" value="Genomic_DNA"/>
</dbReference>
<evidence type="ECO:0000313" key="3">
    <source>
        <dbReference type="EMBL" id="MEI4802136.1"/>
    </source>
</evidence>
<comment type="caution">
    <text evidence="3">The sequence shown here is derived from an EMBL/GenBank/DDBJ whole genome shotgun (WGS) entry which is preliminary data.</text>
</comment>
<dbReference type="Proteomes" id="UP001372526">
    <property type="component" value="Unassembled WGS sequence"/>
</dbReference>
<proteinExistence type="predicted"/>
<evidence type="ECO:0000313" key="4">
    <source>
        <dbReference type="Proteomes" id="UP001372526"/>
    </source>
</evidence>
<dbReference type="RefSeq" id="WP_244547989.1">
    <property type="nucleotide sequence ID" value="NZ_JBAWSX010000006.1"/>
</dbReference>
<reference evidence="3 4" key="1">
    <citation type="submission" date="2024-01" db="EMBL/GenBank/DDBJ databases">
        <title>Seven novel Bacillus-like species.</title>
        <authorList>
            <person name="Liu G."/>
        </authorList>
    </citation>
    <scope>NUCLEOTIDE SEQUENCE [LARGE SCALE GENOMIC DNA]</scope>
    <source>
        <strain evidence="3 4">FJAT-51639</strain>
    </source>
</reference>
<evidence type="ECO:0000256" key="1">
    <source>
        <dbReference type="SAM" id="MobiDB-lite"/>
    </source>
</evidence>
<accession>A0ABU8FHG7</accession>
<dbReference type="Pfam" id="PF05901">
    <property type="entry name" value="Excalibur"/>
    <property type="match status" value="1"/>
</dbReference>